<keyword evidence="3" id="KW-1185">Reference proteome</keyword>
<dbReference type="SUPFAM" id="SSF55729">
    <property type="entry name" value="Acyl-CoA N-acyltransferases (Nat)"/>
    <property type="match status" value="1"/>
</dbReference>
<gene>
    <name evidence="2" type="ORF">ABVT11_07100</name>
</gene>
<name>A0ABV2CNU3_9RHOO</name>
<feature type="domain" description="N-acetyltransferase" evidence="1">
    <location>
        <begin position="21"/>
        <end position="175"/>
    </location>
</feature>
<evidence type="ECO:0000313" key="2">
    <source>
        <dbReference type="EMBL" id="MET1489590.1"/>
    </source>
</evidence>
<dbReference type="Proteomes" id="UP001548590">
    <property type="component" value="Unassembled WGS sequence"/>
</dbReference>
<evidence type="ECO:0000259" key="1">
    <source>
        <dbReference type="PROSITE" id="PS51186"/>
    </source>
</evidence>
<dbReference type="Pfam" id="PF13302">
    <property type="entry name" value="Acetyltransf_3"/>
    <property type="match status" value="1"/>
</dbReference>
<dbReference type="Gene3D" id="3.40.630.30">
    <property type="match status" value="1"/>
</dbReference>
<reference evidence="2 3" key="1">
    <citation type="submission" date="2024-07" db="EMBL/GenBank/DDBJ databases">
        <title>Uliginosibacterium paludis KCTC:42655.</title>
        <authorList>
            <person name="Kim M.K."/>
        </authorList>
    </citation>
    <scope>NUCLEOTIDE SEQUENCE [LARGE SCALE GENOMIC DNA]</scope>
    <source>
        <strain evidence="2 3">KCTC 42655</strain>
    </source>
</reference>
<dbReference type="InterPro" id="IPR016181">
    <property type="entry name" value="Acyl_CoA_acyltransferase"/>
</dbReference>
<dbReference type="EMBL" id="JBEWLZ010000003">
    <property type="protein sequence ID" value="MET1489590.1"/>
    <property type="molecule type" value="Genomic_DNA"/>
</dbReference>
<dbReference type="InterPro" id="IPR000182">
    <property type="entry name" value="GNAT_dom"/>
</dbReference>
<dbReference type="InterPro" id="IPR051908">
    <property type="entry name" value="Ribosomal_N-acetyltransferase"/>
</dbReference>
<dbReference type="PANTHER" id="PTHR43441:SF10">
    <property type="entry name" value="ACETYLTRANSFERASE"/>
    <property type="match status" value="1"/>
</dbReference>
<accession>A0ABV2CNU3</accession>
<protein>
    <submittedName>
        <fullName evidence="2">GNAT family protein</fullName>
    </submittedName>
</protein>
<proteinExistence type="predicted"/>
<comment type="caution">
    <text evidence="2">The sequence shown here is derived from an EMBL/GenBank/DDBJ whole genome shotgun (WGS) entry which is preliminary data.</text>
</comment>
<dbReference type="PROSITE" id="PS51186">
    <property type="entry name" value="GNAT"/>
    <property type="match status" value="1"/>
</dbReference>
<organism evidence="2 3">
    <name type="scientific">Uliginosibacterium paludis</name>
    <dbReference type="NCBI Taxonomy" id="1615952"/>
    <lineage>
        <taxon>Bacteria</taxon>
        <taxon>Pseudomonadati</taxon>
        <taxon>Pseudomonadota</taxon>
        <taxon>Betaproteobacteria</taxon>
        <taxon>Rhodocyclales</taxon>
        <taxon>Zoogloeaceae</taxon>
        <taxon>Uliginosibacterium</taxon>
    </lineage>
</organism>
<evidence type="ECO:0000313" key="3">
    <source>
        <dbReference type="Proteomes" id="UP001548590"/>
    </source>
</evidence>
<dbReference type="RefSeq" id="WP_345925204.1">
    <property type="nucleotide sequence ID" value="NZ_JBDIVF010000002.1"/>
</dbReference>
<dbReference type="PANTHER" id="PTHR43441">
    <property type="entry name" value="RIBOSOMAL-PROTEIN-SERINE ACETYLTRANSFERASE"/>
    <property type="match status" value="1"/>
</dbReference>
<sequence>MTSAFRPVIRRFVDTDAPSFLAAVQASPEALARWMPWWKADYALADAQAWIDHTCKVWQEGKDRLFGIFDAGTGAVIGGTGINRIDPAHRTGNIGYWVSTPCTKRGVARFAAREMARFGFSELGLTRLEIVALPGNAASIRVAEAVGAQRECLARNRVWLGGQAHDALVFSLVPEDAARW</sequence>